<evidence type="ECO:0000313" key="3">
    <source>
        <dbReference type="Proteomes" id="UP000799118"/>
    </source>
</evidence>
<sequence>MFTSFISVSAILLAASLVSAASLPEARTTFDVCAICPSVDTEGNALSPISNFGLTPPEKFCGYGDLGANGFITSCFYDNTGALTQGTAFCPPGPVAVNTPPNCLEVTE</sequence>
<dbReference type="OrthoDB" id="2935174at2759"/>
<dbReference type="EMBL" id="ML769625">
    <property type="protein sequence ID" value="KAE9391393.1"/>
    <property type="molecule type" value="Genomic_DNA"/>
</dbReference>
<feature type="signal peptide" evidence="1">
    <location>
        <begin position="1"/>
        <end position="20"/>
    </location>
</feature>
<proteinExistence type="predicted"/>
<keyword evidence="3" id="KW-1185">Reference proteome</keyword>
<reference evidence="2" key="1">
    <citation type="journal article" date="2019" name="Environ. Microbiol.">
        <title>Fungal ecological strategies reflected in gene transcription - a case study of two litter decomposers.</title>
        <authorList>
            <person name="Barbi F."/>
            <person name="Kohler A."/>
            <person name="Barry K."/>
            <person name="Baskaran P."/>
            <person name="Daum C."/>
            <person name="Fauchery L."/>
            <person name="Ihrmark K."/>
            <person name="Kuo A."/>
            <person name="LaButti K."/>
            <person name="Lipzen A."/>
            <person name="Morin E."/>
            <person name="Grigoriev I.V."/>
            <person name="Henrissat B."/>
            <person name="Lindahl B."/>
            <person name="Martin F."/>
        </authorList>
    </citation>
    <scope>NUCLEOTIDE SEQUENCE</scope>
    <source>
        <strain evidence="2">JB14</strain>
    </source>
</reference>
<evidence type="ECO:0000313" key="2">
    <source>
        <dbReference type="EMBL" id="KAE9391393.1"/>
    </source>
</evidence>
<organism evidence="2 3">
    <name type="scientific">Gymnopus androsaceus JB14</name>
    <dbReference type="NCBI Taxonomy" id="1447944"/>
    <lineage>
        <taxon>Eukaryota</taxon>
        <taxon>Fungi</taxon>
        <taxon>Dikarya</taxon>
        <taxon>Basidiomycota</taxon>
        <taxon>Agaricomycotina</taxon>
        <taxon>Agaricomycetes</taxon>
        <taxon>Agaricomycetidae</taxon>
        <taxon>Agaricales</taxon>
        <taxon>Marasmiineae</taxon>
        <taxon>Omphalotaceae</taxon>
        <taxon>Gymnopus</taxon>
    </lineage>
</organism>
<gene>
    <name evidence="2" type="ORF">BT96DRAFT_925309</name>
</gene>
<name>A0A6A4H107_9AGAR</name>
<accession>A0A6A4H107</accession>
<protein>
    <submittedName>
        <fullName evidence="2">Uncharacterized protein</fullName>
    </submittedName>
</protein>
<feature type="chain" id="PRO_5025442014" evidence="1">
    <location>
        <begin position="21"/>
        <end position="108"/>
    </location>
</feature>
<dbReference type="AlphaFoldDB" id="A0A6A4H107"/>
<evidence type="ECO:0000256" key="1">
    <source>
        <dbReference type="SAM" id="SignalP"/>
    </source>
</evidence>
<dbReference type="Proteomes" id="UP000799118">
    <property type="component" value="Unassembled WGS sequence"/>
</dbReference>
<keyword evidence="1" id="KW-0732">Signal</keyword>